<dbReference type="PANTHER" id="PTHR23131:SF4">
    <property type="entry name" value="METALLO-BETA-LACTAMASE SUPERFAMILY POTEIN"/>
    <property type="match status" value="1"/>
</dbReference>
<dbReference type="InterPro" id="IPR001279">
    <property type="entry name" value="Metallo-B-lactamas"/>
</dbReference>
<dbReference type="PANTHER" id="PTHR23131">
    <property type="entry name" value="ENDORIBONUCLEASE LACTB2"/>
    <property type="match status" value="1"/>
</dbReference>
<keyword evidence="4" id="KW-1185">Reference proteome</keyword>
<dbReference type="InterPro" id="IPR050662">
    <property type="entry name" value="Sec-metab_biosynth-thioest"/>
</dbReference>
<dbReference type="SUPFAM" id="SSF56281">
    <property type="entry name" value="Metallo-hydrolase/oxidoreductase"/>
    <property type="match status" value="1"/>
</dbReference>
<feature type="domain" description="Metallo-beta-lactamase" evidence="2">
    <location>
        <begin position="52"/>
        <end position="269"/>
    </location>
</feature>
<dbReference type="Pfam" id="PF21221">
    <property type="entry name" value="B_lactamase-like_C"/>
    <property type="match status" value="1"/>
</dbReference>
<dbReference type="Pfam" id="PF00753">
    <property type="entry name" value="Lactamase_B"/>
    <property type="match status" value="1"/>
</dbReference>
<name>A0A1G7BTT1_9PROT</name>
<accession>A0A1G7BTT1</accession>
<proteinExistence type="predicted"/>
<reference evidence="3 4" key="1">
    <citation type="submission" date="2016-10" db="EMBL/GenBank/DDBJ databases">
        <authorList>
            <person name="de Groot N.N."/>
        </authorList>
    </citation>
    <scope>NUCLEOTIDE SEQUENCE [LARGE SCALE GENOMIC DNA]</scope>
    <source>
        <strain evidence="3 4">ATCC 700224</strain>
    </source>
</reference>
<dbReference type="InterPro" id="IPR048933">
    <property type="entry name" value="B_lactamase-like_C"/>
</dbReference>
<protein>
    <submittedName>
        <fullName evidence="3">Glyoxylase, beta-lactamase superfamily II</fullName>
    </submittedName>
</protein>
<organism evidence="3 4">
    <name type="scientific">Rhodospira trueperi</name>
    <dbReference type="NCBI Taxonomy" id="69960"/>
    <lineage>
        <taxon>Bacteria</taxon>
        <taxon>Pseudomonadati</taxon>
        <taxon>Pseudomonadota</taxon>
        <taxon>Alphaproteobacteria</taxon>
        <taxon>Rhodospirillales</taxon>
        <taxon>Rhodospirillaceae</taxon>
        <taxon>Rhodospira</taxon>
    </lineage>
</organism>
<evidence type="ECO:0000256" key="1">
    <source>
        <dbReference type="SAM" id="MobiDB-lite"/>
    </source>
</evidence>
<dbReference type="SMART" id="SM00849">
    <property type="entry name" value="Lactamase_B"/>
    <property type="match status" value="1"/>
</dbReference>
<dbReference type="InterPro" id="IPR036866">
    <property type="entry name" value="RibonucZ/Hydroxyglut_hydro"/>
</dbReference>
<dbReference type="STRING" id="69960.SAMN05421720_105159"/>
<sequence length="357" mass="39618">MTHGPGDSPEPRSVGAGGLHFPYSEPPAPGTALPVAPGVLWLRMPLPFALDHINLWVLEDGDGWTLVDTGIATDETRALWDQLLAGPLRGRPARRLICTHFHPDHMGLSGWLTERLGVTLWASLTEWAFGRQLAAMSDPEFAAISRGLYARAGCGDDLLDLVERRGNPYRSRVVPHPLSVRRLMNGTDVRIGEADWRVVTGHGHSPDHVGLWCPHRRLLISGDQVLPRISPNVSVWPTEPDADPLSLFLSSLHHWRASIDDDVLVLPSHGLPFRGLHARLGVLLHHHDSRLDETVDLCREGPRSAMDLLPHLFRRELDDHQLFFALGETLAHLHHLASQDRLSRAVGADGVERFRAC</sequence>
<feature type="region of interest" description="Disordered" evidence="1">
    <location>
        <begin position="1"/>
        <end position="21"/>
    </location>
</feature>
<evidence type="ECO:0000259" key="2">
    <source>
        <dbReference type="SMART" id="SM00849"/>
    </source>
</evidence>
<evidence type="ECO:0000313" key="4">
    <source>
        <dbReference type="Proteomes" id="UP000199412"/>
    </source>
</evidence>
<evidence type="ECO:0000313" key="3">
    <source>
        <dbReference type="EMBL" id="SDE30030.1"/>
    </source>
</evidence>
<dbReference type="EMBL" id="FNAP01000005">
    <property type="protein sequence ID" value="SDE30030.1"/>
    <property type="molecule type" value="Genomic_DNA"/>
</dbReference>
<dbReference type="Gene3D" id="3.60.15.10">
    <property type="entry name" value="Ribonuclease Z/Hydroxyacylglutathione hydrolase-like"/>
    <property type="match status" value="1"/>
</dbReference>
<gene>
    <name evidence="3" type="ORF">SAMN05421720_105159</name>
</gene>
<dbReference type="Proteomes" id="UP000199412">
    <property type="component" value="Unassembled WGS sequence"/>
</dbReference>
<dbReference type="Gene3D" id="1.10.10.10">
    <property type="entry name" value="Winged helix-like DNA-binding domain superfamily/Winged helix DNA-binding domain"/>
    <property type="match status" value="1"/>
</dbReference>
<dbReference type="OrthoDB" id="2971563at2"/>
<dbReference type="InterPro" id="IPR036388">
    <property type="entry name" value="WH-like_DNA-bd_sf"/>
</dbReference>
<dbReference type="AlphaFoldDB" id="A0A1G7BTT1"/>